<feature type="compositionally biased region" description="Polar residues" evidence="1">
    <location>
        <begin position="108"/>
        <end position="120"/>
    </location>
</feature>
<comment type="caution">
    <text evidence="2">The sequence shown here is derived from an EMBL/GenBank/DDBJ whole genome shotgun (WGS) entry which is preliminary data.</text>
</comment>
<evidence type="ECO:0000256" key="1">
    <source>
        <dbReference type="SAM" id="MobiDB-lite"/>
    </source>
</evidence>
<feature type="non-terminal residue" evidence="2">
    <location>
        <position position="1"/>
    </location>
</feature>
<proteinExistence type="predicted"/>
<evidence type="ECO:0000313" key="2">
    <source>
        <dbReference type="EMBL" id="GFD09195.1"/>
    </source>
</evidence>
<reference evidence="2" key="1">
    <citation type="journal article" date="2019" name="Sci. Rep.">
        <title>Draft genome of Tanacetum cinerariifolium, the natural source of mosquito coil.</title>
        <authorList>
            <person name="Yamashiro T."/>
            <person name="Shiraishi A."/>
            <person name="Satake H."/>
            <person name="Nakayama K."/>
        </authorList>
    </citation>
    <scope>NUCLEOTIDE SEQUENCE</scope>
</reference>
<gene>
    <name evidence="2" type="ORF">Tci_881164</name>
</gene>
<sequence length="153" mass="17168">LSHVKSTPAHINLETISQTDGARSSRVPILLYDDPYMEVRQAYLATFTDSEYEPFEDAMETEELQSLAARIEPPQSVHTPSSPDPIFVSPLTSKEFEAFEPSDTRITTSHSIASSDSTTPLFPDHPLTQTLPTPTLSRPMYYHRTARMAVRTQ</sequence>
<dbReference type="AlphaFoldDB" id="A0A699TF79"/>
<name>A0A699TF79_TANCI</name>
<organism evidence="2">
    <name type="scientific">Tanacetum cinerariifolium</name>
    <name type="common">Dalmatian daisy</name>
    <name type="synonym">Chrysanthemum cinerariifolium</name>
    <dbReference type="NCBI Taxonomy" id="118510"/>
    <lineage>
        <taxon>Eukaryota</taxon>
        <taxon>Viridiplantae</taxon>
        <taxon>Streptophyta</taxon>
        <taxon>Embryophyta</taxon>
        <taxon>Tracheophyta</taxon>
        <taxon>Spermatophyta</taxon>
        <taxon>Magnoliopsida</taxon>
        <taxon>eudicotyledons</taxon>
        <taxon>Gunneridae</taxon>
        <taxon>Pentapetalae</taxon>
        <taxon>asterids</taxon>
        <taxon>campanulids</taxon>
        <taxon>Asterales</taxon>
        <taxon>Asteraceae</taxon>
        <taxon>Asteroideae</taxon>
        <taxon>Anthemideae</taxon>
        <taxon>Anthemidinae</taxon>
        <taxon>Tanacetum</taxon>
    </lineage>
</organism>
<accession>A0A699TF79</accession>
<feature type="compositionally biased region" description="Low complexity" evidence="1">
    <location>
        <begin position="126"/>
        <end position="136"/>
    </location>
</feature>
<feature type="region of interest" description="Disordered" evidence="1">
    <location>
        <begin position="108"/>
        <end position="137"/>
    </location>
</feature>
<dbReference type="EMBL" id="BKCJ011243747">
    <property type="protein sequence ID" value="GFD09195.1"/>
    <property type="molecule type" value="Genomic_DNA"/>
</dbReference>
<feature type="non-terminal residue" evidence="2">
    <location>
        <position position="153"/>
    </location>
</feature>
<protein>
    <submittedName>
        <fullName evidence="2">Uncharacterized protein</fullName>
    </submittedName>
</protein>